<dbReference type="Pfam" id="PF15070">
    <property type="entry name" value="GOLGA2L5"/>
    <property type="match status" value="1"/>
</dbReference>
<evidence type="ECO:0000313" key="4">
    <source>
        <dbReference type="RefSeq" id="XP_032153762.1"/>
    </source>
</evidence>
<protein>
    <submittedName>
        <fullName evidence="4">Uncharacterized protein LOC116564587</fullName>
    </submittedName>
</protein>
<evidence type="ECO:0000313" key="3">
    <source>
        <dbReference type="Proteomes" id="UP000504640"/>
    </source>
</evidence>
<gene>
    <name evidence="4" type="primary">LOC116564587</name>
</gene>
<accession>A0A6J3JG09</accession>
<dbReference type="GeneID" id="116564587"/>
<feature type="compositionally biased region" description="Low complexity" evidence="1">
    <location>
        <begin position="63"/>
        <end position="75"/>
    </location>
</feature>
<feature type="domain" description="Golgin subfamily A conserved" evidence="2">
    <location>
        <begin position="122"/>
        <end position="160"/>
    </location>
</feature>
<keyword evidence="3" id="KW-1185">Reference proteome</keyword>
<feature type="compositionally biased region" description="Acidic residues" evidence="1">
    <location>
        <begin position="102"/>
        <end position="112"/>
    </location>
</feature>
<proteinExistence type="predicted"/>
<reference evidence="4" key="1">
    <citation type="submission" date="2025-08" db="UniProtKB">
        <authorList>
            <consortium name="RefSeq"/>
        </authorList>
    </citation>
    <scope>IDENTIFICATION</scope>
    <source>
        <tissue evidence="4">Blood</tissue>
    </source>
</reference>
<sequence>MRDEDDTRWSGAAKREECPCSATHSPLYLKAAWKIGYHPVTWTGSRTRGCESKRRGCWSWGRRLSSGRSSQRCSGKPCRTTVPPSAALSQNHELKEQLGDGLESEEEEEEEPWSMLHPGGPGELGGHGEYITLYKSQRAVLKMWHQQEEYITGIIQEKKDERWREHSWQRTHSPSSRMGLILSRGTAGLVETVRPHGCLHSTPMLGGGLKGWWVLGLHRPGMTKRLNGGGTL</sequence>
<evidence type="ECO:0000259" key="2">
    <source>
        <dbReference type="Pfam" id="PF15070"/>
    </source>
</evidence>
<organism evidence="3 4">
    <name type="scientific">Sapajus apella</name>
    <name type="common">Brown-capped capuchin</name>
    <name type="synonym">Cebus apella</name>
    <dbReference type="NCBI Taxonomy" id="9515"/>
    <lineage>
        <taxon>Eukaryota</taxon>
        <taxon>Metazoa</taxon>
        <taxon>Chordata</taxon>
        <taxon>Craniata</taxon>
        <taxon>Vertebrata</taxon>
        <taxon>Euteleostomi</taxon>
        <taxon>Mammalia</taxon>
        <taxon>Eutheria</taxon>
        <taxon>Euarchontoglires</taxon>
        <taxon>Primates</taxon>
        <taxon>Haplorrhini</taxon>
        <taxon>Platyrrhini</taxon>
        <taxon>Cebidae</taxon>
        <taxon>Cebinae</taxon>
        <taxon>Sapajus</taxon>
    </lineage>
</organism>
<dbReference type="Proteomes" id="UP000504640">
    <property type="component" value="Unplaced"/>
</dbReference>
<feature type="region of interest" description="Disordered" evidence="1">
    <location>
        <begin position="63"/>
        <end position="121"/>
    </location>
</feature>
<name>A0A6J3JG09_SAPAP</name>
<dbReference type="RefSeq" id="XP_032153762.1">
    <property type="nucleotide sequence ID" value="XM_032297871.1"/>
</dbReference>
<evidence type="ECO:0000256" key="1">
    <source>
        <dbReference type="SAM" id="MobiDB-lite"/>
    </source>
</evidence>
<dbReference type="InterPro" id="IPR043976">
    <property type="entry name" value="GOLGA_cons_dom"/>
</dbReference>
<dbReference type="AlphaFoldDB" id="A0A6J3JG09"/>